<gene>
    <name evidence="2" type="ORF">SARC_06634</name>
</gene>
<protein>
    <submittedName>
        <fullName evidence="2">Uncharacterized protein</fullName>
    </submittedName>
</protein>
<organism evidence="2 3">
    <name type="scientific">Sphaeroforma arctica JP610</name>
    <dbReference type="NCBI Taxonomy" id="667725"/>
    <lineage>
        <taxon>Eukaryota</taxon>
        <taxon>Ichthyosporea</taxon>
        <taxon>Ichthyophonida</taxon>
        <taxon>Sphaeroforma</taxon>
    </lineage>
</organism>
<dbReference type="Proteomes" id="UP000054560">
    <property type="component" value="Unassembled WGS sequence"/>
</dbReference>
<feature type="compositionally biased region" description="Basic and acidic residues" evidence="1">
    <location>
        <begin position="100"/>
        <end position="128"/>
    </location>
</feature>
<name>A0A0L0FVZ8_9EUKA</name>
<keyword evidence="3" id="KW-1185">Reference proteome</keyword>
<dbReference type="AlphaFoldDB" id="A0A0L0FVZ8"/>
<sequence length="128" mass="14046">MAVKRPVKTTAVKRPVKTTAVKRPVKTTAVKRPALASLQVKRPSLASLQGRTVDVDATPTRITPKREAKSNNPYCIKYEKDQAADGEDSSNRKRKLSGHNSDRPTKTLDPGGKEPKGKEEKQKPQGFA</sequence>
<evidence type="ECO:0000313" key="3">
    <source>
        <dbReference type="Proteomes" id="UP000054560"/>
    </source>
</evidence>
<reference evidence="2 3" key="1">
    <citation type="submission" date="2011-02" db="EMBL/GenBank/DDBJ databases">
        <title>The Genome Sequence of Sphaeroforma arctica JP610.</title>
        <authorList>
            <consortium name="The Broad Institute Genome Sequencing Platform"/>
            <person name="Russ C."/>
            <person name="Cuomo C."/>
            <person name="Young S.K."/>
            <person name="Zeng Q."/>
            <person name="Gargeya S."/>
            <person name="Alvarado L."/>
            <person name="Berlin A."/>
            <person name="Chapman S.B."/>
            <person name="Chen Z."/>
            <person name="Freedman E."/>
            <person name="Gellesch M."/>
            <person name="Goldberg J."/>
            <person name="Griggs A."/>
            <person name="Gujja S."/>
            <person name="Heilman E."/>
            <person name="Heiman D."/>
            <person name="Howarth C."/>
            <person name="Mehta T."/>
            <person name="Neiman D."/>
            <person name="Pearson M."/>
            <person name="Roberts A."/>
            <person name="Saif S."/>
            <person name="Shea T."/>
            <person name="Shenoy N."/>
            <person name="Sisk P."/>
            <person name="Stolte C."/>
            <person name="Sykes S."/>
            <person name="White J."/>
            <person name="Yandava C."/>
            <person name="Burger G."/>
            <person name="Gray M.W."/>
            <person name="Holland P.W.H."/>
            <person name="King N."/>
            <person name="Lang F.B.F."/>
            <person name="Roger A.J."/>
            <person name="Ruiz-Trillo I."/>
            <person name="Haas B."/>
            <person name="Nusbaum C."/>
            <person name="Birren B."/>
        </authorList>
    </citation>
    <scope>NUCLEOTIDE SEQUENCE [LARGE SCALE GENOMIC DNA]</scope>
    <source>
        <strain evidence="2 3">JP610</strain>
    </source>
</reference>
<evidence type="ECO:0000313" key="2">
    <source>
        <dbReference type="EMBL" id="KNC81020.1"/>
    </source>
</evidence>
<accession>A0A0L0FVZ8</accession>
<dbReference type="GeneID" id="25907138"/>
<proteinExistence type="predicted"/>
<dbReference type="EMBL" id="KQ242077">
    <property type="protein sequence ID" value="KNC81020.1"/>
    <property type="molecule type" value="Genomic_DNA"/>
</dbReference>
<feature type="region of interest" description="Disordered" evidence="1">
    <location>
        <begin position="51"/>
        <end position="128"/>
    </location>
</feature>
<evidence type="ECO:0000256" key="1">
    <source>
        <dbReference type="SAM" id="MobiDB-lite"/>
    </source>
</evidence>
<dbReference type="RefSeq" id="XP_014154922.1">
    <property type="nucleotide sequence ID" value="XM_014299447.1"/>
</dbReference>